<evidence type="ECO:0000313" key="8">
    <source>
        <dbReference type="Proteomes" id="UP000326062"/>
    </source>
</evidence>
<dbReference type="GO" id="GO:0070180">
    <property type="term" value="F:large ribosomal subunit rRNA binding"/>
    <property type="evidence" value="ECO:0007669"/>
    <property type="project" value="TreeGrafter"/>
</dbReference>
<dbReference type="GO" id="GO:0022625">
    <property type="term" value="C:cytosolic large ribosomal subunit"/>
    <property type="evidence" value="ECO:0007669"/>
    <property type="project" value="TreeGrafter"/>
</dbReference>
<dbReference type="Pfam" id="PF00238">
    <property type="entry name" value="Ribosomal_L14"/>
    <property type="match status" value="1"/>
</dbReference>
<comment type="caution">
    <text evidence="7">The sequence shown here is derived from an EMBL/GenBank/DDBJ whole genome shotgun (WGS) entry which is preliminary data.</text>
</comment>
<sequence>FPAGAMINCANNTRAKNLLPAAGVGDMVMVTFKKSKPELRKKRSHQRKDGVVLYSEDNAEIIVNNRGEMTGSAITGPVEKEWVDF</sequence>
<dbReference type="AlphaFoldDB" id="A0A5N3XYW9"/>
<dbReference type="CDD" id="cd00337">
    <property type="entry name" value="Ribosomal_uL14"/>
    <property type="match status" value="1"/>
</dbReference>
<proteinExistence type="inferred from homology"/>
<keyword evidence="2 6" id="KW-0689">Ribosomal protein</keyword>
<dbReference type="PANTHER" id="PTHR11761:SF8">
    <property type="entry name" value="LARGE RIBOSOMAL SUBUNIT PROTEIN UL14"/>
    <property type="match status" value="1"/>
</dbReference>
<dbReference type="GO" id="GO:0006412">
    <property type="term" value="P:translation"/>
    <property type="evidence" value="ECO:0007669"/>
    <property type="project" value="InterPro"/>
</dbReference>
<name>A0A5N3XYW9_MUNRE</name>
<evidence type="ECO:0000256" key="2">
    <source>
        <dbReference type="ARBA" id="ARBA00022980"/>
    </source>
</evidence>
<dbReference type="Proteomes" id="UP000326062">
    <property type="component" value="Chromosome 4"/>
</dbReference>
<keyword evidence="8" id="KW-1185">Reference proteome</keyword>
<accession>A0A5N3XYW9</accession>
<gene>
    <name evidence="7" type="ORF">FD755_010717</name>
</gene>
<reference evidence="7 8" key="1">
    <citation type="submission" date="2019-06" db="EMBL/GenBank/DDBJ databases">
        <title>Discovery of a novel chromosome fission-fusion reversal in muntjac.</title>
        <authorList>
            <person name="Mudd A.B."/>
            <person name="Bredeson J.V."/>
            <person name="Baum R."/>
            <person name="Hockemeyer D."/>
            <person name="Rokhsar D.S."/>
        </authorList>
    </citation>
    <scope>NUCLEOTIDE SEQUENCE [LARGE SCALE GENOMIC DNA]</scope>
    <source>
        <strain evidence="7">UCam_UCB_Mr</strain>
        <tissue evidence="7">Fibroblast cell line</tissue>
    </source>
</reference>
<evidence type="ECO:0000313" key="7">
    <source>
        <dbReference type="EMBL" id="KAB0379139.1"/>
    </source>
</evidence>
<dbReference type="InterPro" id="IPR036853">
    <property type="entry name" value="Ribosomal_uL14_sf"/>
</dbReference>
<dbReference type="SUPFAM" id="SSF50193">
    <property type="entry name" value="Ribosomal protein L14"/>
    <property type="match status" value="1"/>
</dbReference>
<comment type="similarity">
    <text evidence="1 6">Belongs to the universal ribosomal protein uL14 family.</text>
</comment>
<dbReference type="GO" id="GO:0003735">
    <property type="term" value="F:structural constituent of ribosome"/>
    <property type="evidence" value="ECO:0007669"/>
    <property type="project" value="InterPro"/>
</dbReference>
<feature type="non-terminal residue" evidence="7">
    <location>
        <position position="1"/>
    </location>
</feature>
<dbReference type="SMART" id="SM01374">
    <property type="entry name" value="Ribosomal_L14"/>
    <property type="match status" value="1"/>
</dbReference>
<organism evidence="7 8">
    <name type="scientific">Muntiacus reevesi</name>
    <name type="common">Reeves' muntjac</name>
    <name type="synonym">Cervus reevesi</name>
    <dbReference type="NCBI Taxonomy" id="9886"/>
    <lineage>
        <taxon>Eukaryota</taxon>
        <taxon>Metazoa</taxon>
        <taxon>Chordata</taxon>
        <taxon>Craniata</taxon>
        <taxon>Vertebrata</taxon>
        <taxon>Euteleostomi</taxon>
        <taxon>Mammalia</taxon>
        <taxon>Eutheria</taxon>
        <taxon>Laurasiatheria</taxon>
        <taxon>Artiodactyla</taxon>
        <taxon>Ruminantia</taxon>
        <taxon>Pecora</taxon>
        <taxon>Cervidae</taxon>
        <taxon>Muntiacinae</taxon>
        <taxon>Muntiacus</taxon>
    </lineage>
</organism>
<dbReference type="EMBL" id="VCEB01000004">
    <property type="protein sequence ID" value="KAB0379139.1"/>
    <property type="molecule type" value="Genomic_DNA"/>
</dbReference>
<evidence type="ECO:0000256" key="5">
    <source>
        <dbReference type="ARBA" id="ARBA00035326"/>
    </source>
</evidence>
<dbReference type="PANTHER" id="PTHR11761">
    <property type="entry name" value="50S/60S RIBOSOMAL PROTEIN L14/L23"/>
    <property type="match status" value="1"/>
</dbReference>
<evidence type="ECO:0000256" key="6">
    <source>
        <dbReference type="RuleBase" id="RU003949"/>
    </source>
</evidence>
<dbReference type="InterPro" id="IPR000218">
    <property type="entry name" value="Ribosomal_uL14"/>
</dbReference>
<dbReference type="Gene3D" id="2.40.150.20">
    <property type="entry name" value="Ribosomal protein L14"/>
    <property type="match status" value="1"/>
</dbReference>
<keyword evidence="3 6" id="KW-0687">Ribonucleoprotein</keyword>
<evidence type="ECO:0000256" key="4">
    <source>
        <dbReference type="ARBA" id="ARBA00035199"/>
    </source>
</evidence>
<evidence type="ECO:0000256" key="1">
    <source>
        <dbReference type="ARBA" id="ARBA00010745"/>
    </source>
</evidence>
<evidence type="ECO:0000256" key="3">
    <source>
        <dbReference type="ARBA" id="ARBA00023274"/>
    </source>
</evidence>
<protein>
    <recommendedName>
        <fullName evidence="4">Large ribosomal subunit protein uL14</fullName>
    </recommendedName>
    <alternativeName>
        <fullName evidence="5">60S ribosomal protein L23</fullName>
    </alternativeName>
</protein>